<gene>
    <name evidence="2" type="ORF">R2G56_01185</name>
</gene>
<feature type="signal peptide" evidence="1">
    <location>
        <begin position="1"/>
        <end position="25"/>
    </location>
</feature>
<name>A0ABU4AF61_9HYPH</name>
<proteinExistence type="predicted"/>
<evidence type="ECO:0008006" key="4">
    <source>
        <dbReference type="Google" id="ProtNLM"/>
    </source>
</evidence>
<comment type="caution">
    <text evidence="2">The sequence shown here is derived from an EMBL/GenBank/DDBJ whole genome shotgun (WGS) entry which is preliminary data.</text>
</comment>
<accession>A0ABU4AF61</accession>
<dbReference type="Proteomes" id="UP001185659">
    <property type="component" value="Unassembled WGS sequence"/>
</dbReference>
<dbReference type="EMBL" id="JAWLIP010000001">
    <property type="protein sequence ID" value="MDV6224887.1"/>
    <property type="molecule type" value="Genomic_DNA"/>
</dbReference>
<evidence type="ECO:0000256" key="1">
    <source>
        <dbReference type="SAM" id="SignalP"/>
    </source>
</evidence>
<protein>
    <recommendedName>
        <fullName evidence="4">Spore coat protein U domain-containing protein</fullName>
    </recommendedName>
</protein>
<feature type="chain" id="PRO_5046746870" description="Spore coat protein U domain-containing protein" evidence="1">
    <location>
        <begin position="26"/>
        <end position="156"/>
    </location>
</feature>
<keyword evidence="1" id="KW-0732">Signal</keyword>
<dbReference type="RefSeq" id="WP_317560207.1">
    <property type="nucleotide sequence ID" value="NZ_JAWLIP010000001.1"/>
</dbReference>
<evidence type="ECO:0000313" key="3">
    <source>
        <dbReference type="Proteomes" id="UP001185659"/>
    </source>
</evidence>
<keyword evidence="3" id="KW-1185">Reference proteome</keyword>
<evidence type="ECO:0000313" key="2">
    <source>
        <dbReference type="EMBL" id="MDV6224887.1"/>
    </source>
</evidence>
<organism evidence="2 3">
    <name type="scientific">Nitratireductor aquimarinus</name>
    <dbReference type="NCBI Taxonomy" id="889300"/>
    <lineage>
        <taxon>Bacteria</taxon>
        <taxon>Pseudomonadati</taxon>
        <taxon>Pseudomonadota</taxon>
        <taxon>Alphaproteobacteria</taxon>
        <taxon>Hyphomicrobiales</taxon>
        <taxon>Phyllobacteriaceae</taxon>
        <taxon>Nitratireductor</taxon>
    </lineage>
</organism>
<sequence>MNYKLHVLLSSLLFFNLISSASALGANVPFTATIDDTCSVEFQSPGKLARDGFYALDSAAPGGRSGVAAIYTTSSGFNVNLRNPKGFTTAPAGDVSATFTSEYRTTGGETTSSTSGETKTPLRMGVTNVIVDLRAVSERSIFHKGRYETFVTVVCE</sequence>
<reference evidence="2 3" key="1">
    <citation type="submission" date="2023-10" db="EMBL/GenBank/DDBJ databases">
        <authorList>
            <person name="Venkata Ramana C."/>
            <person name="Sasikala C."/>
            <person name="Dhurka M."/>
        </authorList>
    </citation>
    <scope>NUCLEOTIDE SEQUENCE [LARGE SCALE GENOMIC DNA]</scope>
    <source>
        <strain evidence="2 3">KCTC 32151</strain>
    </source>
</reference>